<evidence type="ECO:0000313" key="17">
    <source>
        <dbReference type="Proteomes" id="UP000094569"/>
    </source>
</evidence>
<dbReference type="AlphaFoldDB" id="A0A1E3B8I2"/>
<dbReference type="CDD" id="cd01648">
    <property type="entry name" value="TERT"/>
    <property type="match status" value="1"/>
</dbReference>
<evidence type="ECO:0000256" key="1">
    <source>
        <dbReference type="ARBA" id="ARBA00008001"/>
    </source>
</evidence>
<comment type="catalytic activity">
    <reaction evidence="12 13">
        <text>DNA(n) + a 2'-deoxyribonucleoside 5'-triphosphate = DNA(n+1) + diphosphate</text>
        <dbReference type="Rhea" id="RHEA:22508"/>
        <dbReference type="Rhea" id="RHEA-COMP:17339"/>
        <dbReference type="Rhea" id="RHEA-COMP:17340"/>
        <dbReference type="ChEBI" id="CHEBI:33019"/>
        <dbReference type="ChEBI" id="CHEBI:61560"/>
        <dbReference type="ChEBI" id="CHEBI:173112"/>
        <dbReference type="EC" id="2.7.7.49"/>
    </reaction>
</comment>
<feature type="region of interest" description="Disordered" evidence="14">
    <location>
        <begin position="434"/>
        <end position="484"/>
    </location>
</feature>
<feature type="compositionally biased region" description="Polar residues" evidence="14">
    <location>
        <begin position="453"/>
        <end position="466"/>
    </location>
</feature>
<dbReference type="InterPro" id="IPR049139">
    <property type="entry name" value="TERT_C"/>
</dbReference>
<dbReference type="InterPro" id="IPR021891">
    <property type="entry name" value="Telomerase_RBD"/>
</dbReference>
<feature type="compositionally biased region" description="Basic residues" evidence="14">
    <location>
        <begin position="1"/>
        <end position="10"/>
    </location>
</feature>
<dbReference type="Gene3D" id="1.10.132.70">
    <property type="match status" value="1"/>
</dbReference>
<dbReference type="InterPro" id="IPR003545">
    <property type="entry name" value="Telomerase_RT"/>
</dbReference>
<reference evidence="16 17" key="1">
    <citation type="journal article" date="2016" name="BMC Genomics">
        <title>Comparative genomic and transcriptomic analyses of the Fuzhuan brick tea-fermentation fungus Aspergillus cristatus.</title>
        <authorList>
            <person name="Ge Y."/>
            <person name="Wang Y."/>
            <person name="Liu Y."/>
            <person name="Tan Y."/>
            <person name="Ren X."/>
            <person name="Zhang X."/>
            <person name="Hyde K.D."/>
            <person name="Liu Y."/>
            <person name="Liu Z."/>
        </authorList>
    </citation>
    <scope>NUCLEOTIDE SEQUENCE [LARGE SCALE GENOMIC DNA]</scope>
    <source>
        <strain evidence="16 17">GZAAS20.1005</strain>
    </source>
</reference>
<keyword evidence="5 13" id="KW-0808">Transferase</keyword>
<dbReference type="Gene3D" id="1.10.357.90">
    <property type="match status" value="1"/>
</dbReference>
<proteinExistence type="inferred from homology"/>
<dbReference type="PANTHER" id="PTHR12066:SF0">
    <property type="entry name" value="TELOMERASE REVERSE TRANSCRIPTASE"/>
    <property type="match status" value="1"/>
</dbReference>
<dbReference type="Pfam" id="PF21399">
    <property type="entry name" value="TERT_C"/>
    <property type="match status" value="1"/>
</dbReference>
<dbReference type="FunFam" id="1.10.357.90:FF:000003">
    <property type="entry name" value="Telomerase reverse transcriptase"/>
    <property type="match status" value="1"/>
</dbReference>
<evidence type="ECO:0000256" key="10">
    <source>
        <dbReference type="ARBA" id="ARBA00022918"/>
    </source>
</evidence>
<comment type="subcellular location">
    <subcellularLocation>
        <location evidence="13">Nucleus</location>
    </subcellularLocation>
    <subcellularLocation>
        <location evidence="13">Chromosome</location>
        <location evidence="13">Telomere</location>
    </subcellularLocation>
</comment>
<evidence type="ECO:0000256" key="14">
    <source>
        <dbReference type="SAM" id="MobiDB-lite"/>
    </source>
</evidence>
<name>A0A1E3B8I2_ASPCR</name>
<evidence type="ECO:0000256" key="2">
    <source>
        <dbReference type="ARBA" id="ARBA00012493"/>
    </source>
</evidence>
<dbReference type="OrthoDB" id="289721at2759"/>
<protein>
    <recommendedName>
        <fullName evidence="3 13">Telomerase reverse transcriptase</fullName>
        <ecNumber evidence="2 13">2.7.7.49</ecNumber>
    </recommendedName>
    <alternativeName>
        <fullName evidence="13">Telomerase catalytic subunit</fullName>
    </alternativeName>
</protein>
<dbReference type="GO" id="GO:0046872">
    <property type="term" value="F:metal ion binding"/>
    <property type="evidence" value="ECO:0007669"/>
    <property type="project" value="UniProtKB-KW"/>
</dbReference>
<evidence type="ECO:0000256" key="3">
    <source>
        <dbReference type="ARBA" id="ARBA00016182"/>
    </source>
</evidence>
<organism evidence="16 17">
    <name type="scientific">Aspergillus cristatus</name>
    <name type="common">Chinese Fuzhuan brick tea-fermentation fungus</name>
    <name type="synonym">Eurotium cristatum</name>
    <dbReference type="NCBI Taxonomy" id="573508"/>
    <lineage>
        <taxon>Eukaryota</taxon>
        <taxon>Fungi</taxon>
        <taxon>Dikarya</taxon>
        <taxon>Ascomycota</taxon>
        <taxon>Pezizomycotina</taxon>
        <taxon>Eurotiomycetes</taxon>
        <taxon>Eurotiomycetidae</taxon>
        <taxon>Eurotiales</taxon>
        <taxon>Aspergillaceae</taxon>
        <taxon>Aspergillus</taxon>
        <taxon>Aspergillus subgen. Aspergillus</taxon>
    </lineage>
</organism>
<dbReference type="EC" id="2.7.7.49" evidence="2 13"/>
<comment type="similarity">
    <text evidence="1 13">Belongs to the reverse transcriptase family. Telomerase subfamily.</text>
</comment>
<keyword evidence="7 13" id="KW-0479">Metal-binding</keyword>
<comment type="function">
    <text evidence="13">Telomerase is a ribonucleoprotein enzyme essential for the replication of chromosome termini in most eukaryotes. It elongates telomeres. It is a reverse transcriptase that adds simple sequence repeats to chromosome ends by copying a template sequence within the RNA component of the enzyme.</text>
</comment>
<dbReference type="PRINTS" id="PR01365">
    <property type="entry name" value="TELOMERASERT"/>
</dbReference>
<dbReference type="GO" id="GO:0003720">
    <property type="term" value="F:telomerase activity"/>
    <property type="evidence" value="ECO:0007669"/>
    <property type="project" value="InterPro"/>
</dbReference>
<evidence type="ECO:0000256" key="6">
    <source>
        <dbReference type="ARBA" id="ARBA00022695"/>
    </source>
</evidence>
<accession>A0A1E3B8I2</accession>
<evidence type="ECO:0000259" key="15">
    <source>
        <dbReference type="PROSITE" id="PS50878"/>
    </source>
</evidence>
<dbReference type="PROSITE" id="PS50878">
    <property type="entry name" value="RT_POL"/>
    <property type="match status" value="1"/>
</dbReference>
<feature type="region of interest" description="Disordered" evidence="14">
    <location>
        <begin position="1"/>
        <end position="31"/>
    </location>
</feature>
<keyword evidence="17" id="KW-1185">Reference proteome</keyword>
<evidence type="ECO:0000256" key="5">
    <source>
        <dbReference type="ARBA" id="ARBA00022679"/>
    </source>
</evidence>
<evidence type="ECO:0000313" key="16">
    <source>
        <dbReference type="EMBL" id="ODM17224.1"/>
    </source>
</evidence>
<evidence type="ECO:0000256" key="12">
    <source>
        <dbReference type="ARBA" id="ARBA00048173"/>
    </source>
</evidence>
<feature type="domain" description="Reverse transcriptase" evidence="15">
    <location>
        <begin position="651"/>
        <end position="995"/>
    </location>
</feature>
<dbReference type="GO" id="GO:0070034">
    <property type="term" value="F:telomerase RNA binding"/>
    <property type="evidence" value="ECO:0007669"/>
    <property type="project" value="TreeGrafter"/>
</dbReference>
<dbReference type="EMBL" id="JXNT01000009">
    <property type="protein sequence ID" value="ODM17224.1"/>
    <property type="molecule type" value="Genomic_DNA"/>
</dbReference>
<dbReference type="InterPro" id="IPR043502">
    <property type="entry name" value="DNA/RNA_pol_sf"/>
</dbReference>
<feature type="compositionally biased region" description="Low complexity" evidence="14">
    <location>
        <begin position="438"/>
        <end position="452"/>
    </location>
</feature>
<keyword evidence="6 13" id="KW-0548">Nucleotidyltransferase</keyword>
<dbReference type="PANTHER" id="PTHR12066">
    <property type="entry name" value="TELOMERASE REVERSE TRANSCRIPTASE"/>
    <property type="match status" value="1"/>
</dbReference>
<dbReference type="GO" id="GO:0042162">
    <property type="term" value="F:telomeric DNA binding"/>
    <property type="evidence" value="ECO:0007669"/>
    <property type="project" value="TreeGrafter"/>
</dbReference>
<evidence type="ECO:0000256" key="4">
    <source>
        <dbReference type="ARBA" id="ARBA00022454"/>
    </source>
</evidence>
<evidence type="ECO:0000256" key="8">
    <source>
        <dbReference type="ARBA" id="ARBA00022842"/>
    </source>
</evidence>
<dbReference type="Pfam" id="PF12009">
    <property type="entry name" value="Telomerase_RBD"/>
    <property type="match status" value="1"/>
</dbReference>
<dbReference type="SMART" id="SM00975">
    <property type="entry name" value="Telomerase_RBD"/>
    <property type="match status" value="1"/>
</dbReference>
<dbReference type="GO" id="GO:0007004">
    <property type="term" value="P:telomere maintenance via telomerase"/>
    <property type="evidence" value="ECO:0007669"/>
    <property type="project" value="TreeGrafter"/>
</dbReference>
<keyword evidence="9 13" id="KW-0779">Telomere</keyword>
<keyword evidence="8 13" id="KW-0460">Magnesium</keyword>
<feature type="compositionally biased region" description="Polar residues" evidence="14">
    <location>
        <begin position="269"/>
        <end position="280"/>
    </location>
</feature>
<gene>
    <name evidence="16" type="ORF">SI65_07623</name>
</gene>
<sequence>MAKKRKRPSRHSPITNKPPSPNPRTTANNNPTHPVISLYYPHVLTLRQYLLRQLPVSSKLRRRRIASLSVATAAKDEDHRWSAHVPDLVHLLDTTLVGVLHESSPTISQERRRNLAAFTESQSQSGSQLGSGSAQSEIVEYVIATLFNRNGYQRPQHLLAHGFQRFMGSRANEPQKMTNIPGIMVQHPNKNVQTLQQVPWTDVLDLLGSNGEEIMLKLLLDCGIFPCIDHRKGIFYQISGLPLPMLEPLDKIGPGSDQPLFKFNPPPLQSLQSKPGNKNQGTHKEVQVKPNSIIFLRRRALYARPNLNAKGQVRFGLKHDHALNRCLSADSLVQTVRLMQHIFPRQFGLTNVFTSTDTREQAQSFNHSFGHQSIQNKYLGQSEDGQDEVRKIPKRLRGKPVELVQQLQNRHKHCSYAELLRYYCSSEATGPWKLGPASSQSDSDTSHKSISQPLVTQEQVPQSTSESFDELPQEETDCKAPSLPQPSITLTDYATPASSVSAFCRAVLRKLIPPQFFGTGQHGPSNQRVVFKQIDRFIRMRRFECLNLHEVCQGIKITSIPWLEPPKLTSESSRCQLSQSDLQKRTELLHEFIYYLFDSILIPLIQTHFYVTESQTHRNRLFFFRHDVWRRLTEQPLTTLKSSVFEELKPEMAQKVLGRRSLGYSFLRLLPKSTGVRPIMNLRRRAWVKCNWPGKQGSYLGPSINSTVTPIHNMLNYEKARGPGALGSALLSVGDLHPRLRSFKDDLLKQHGASLPTLYFVKVDIQSCFDTIPQQKLIRLIEELVSEEAYHITKHVELRPSDEFGGIWPSEEPIRSNKPQRKYVGRAAPASKPQSVPDAFTSGVTSRRRNTVFVDTLAQREHHSEDLLDLLDEHVRNNLIRIGKKYFRQRNGIPQGSMLSSLLCNYFYAELEREVLGFLHPHQALLLRLVDDFLLITSDVDMAMRFLQVLVRGQPSYGVSVHPAKSLVNFAAAVDGIQIPRLVGSTRFPYCGNLIDTHTLEIYRDQDRALEGGDTAAETLSNALTVESARAPGRSLHRKVLAGFKLQMHPMYLDTQHNSRNAVLLNLYTNFVTSAMKMYRYLKCLQGRAHPSAPVIIRTIQDLTQLAQRLARSRRGEQSEPLSTNTQWAAPISDVPPSQVQYLAASAFRFVMGRKQTRYAVVLRWLDSVCKSTRPKADGTAVRIGQVVRQGNSTFREWRF</sequence>
<dbReference type="VEuPathDB" id="FungiDB:SI65_07623"/>
<keyword evidence="4 13" id="KW-0158">Chromosome</keyword>
<dbReference type="InterPro" id="IPR000477">
    <property type="entry name" value="RT_dom"/>
</dbReference>
<evidence type="ECO:0000256" key="7">
    <source>
        <dbReference type="ARBA" id="ARBA00022723"/>
    </source>
</evidence>
<dbReference type="SUPFAM" id="SSF56672">
    <property type="entry name" value="DNA/RNA polymerases"/>
    <property type="match status" value="1"/>
</dbReference>
<evidence type="ECO:0000256" key="9">
    <source>
        <dbReference type="ARBA" id="ARBA00022895"/>
    </source>
</evidence>
<evidence type="ECO:0000256" key="13">
    <source>
        <dbReference type="RuleBase" id="RU365061"/>
    </source>
</evidence>
<comment type="caution">
    <text evidence="16">The sequence shown here is derived from an EMBL/GenBank/DDBJ whole genome shotgun (WGS) entry which is preliminary data.</text>
</comment>
<dbReference type="STRING" id="573508.A0A1E3B8I2"/>
<evidence type="ECO:0000256" key="11">
    <source>
        <dbReference type="ARBA" id="ARBA00023242"/>
    </source>
</evidence>
<feature type="region of interest" description="Disordered" evidence="14">
    <location>
        <begin position="256"/>
        <end position="285"/>
    </location>
</feature>
<dbReference type="GO" id="GO:0000781">
    <property type="term" value="C:chromosome, telomeric region"/>
    <property type="evidence" value="ECO:0007669"/>
    <property type="project" value="UniProtKB-SubCell"/>
</dbReference>
<dbReference type="GO" id="GO:0000333">
    <property type="term" value="C:telomerase catalytic core complex"/>
    <property type="evidence" value="ECO:0007669"/>
    <property type="project" value="TreeGrafter"/>
</dbReference>
<keyword evidence="11 13" id="KW-0539">Nucleus</keyword>
<keyword evidence="10 13" id="KW-0695">RNA-directed DNA polymerase</keyword>
<dbReference type="Proteomes" id="UP000094569">
    <property type="component" value="Unassembled WGS sequence"/>
</dbReference>